<dbReference type="AlphaFoldDB" id="A0A974D3Q9"/>
<proteinExistence type="predicted"/>
<gene>
    <name evidence="2" type="ORF">XELAEV_18023175mg</name>
</gene>
<evidence type="ECO:0000256" key="1">
    <source>
        <dbReference type="SAM" id="Phobius"/>
    </source>
</evidence>
<dbReference type="Proteomes" id="UP000694892">
    <property type="component" value="Chromosome 4L"/>
</dbReference>
<feature type="transmembrane region" description="Helical" evidence="1">
    <location>
        <begin position="12"/>
        <end position="31"/>
    </location>
</feature>
<keyword evidence="1" id="KW-0812">Transmembrane</keyword>
<evidence type="ECO:0000313" key="2">
    <source>
        <dbReference type="EMBL" id="OCT85013.1"/>
    </source>
</evidence>
<evidence type="ECO:0000313" key="3">
    <source>
        <dbReference type="Proteomes" id="UP000694892"/>
    </source>
</evidence>
<sequence length="79" mass="9282">MSGEFLGVTCELVMKAMSLCISFVSFIIMFWRLYWLKITLRVTIIHNKYAFTPAIVFCSCICRNAQKVSNCSYFFQNRF</sequence>
<reference evidence="3" key="1">
    <citation type="journal article" date="2016" name="Nature">
        <title>Genome evolution in the allotetraploid frog Xenopus laevis.</title>
        <authorList>
            <person name="Session A.M."/>
            <person name="Uno Y."/>
            <person name="Kwon T."/>
            <person name="Chapman J.A."/>
            <person name="Toyoda A."/>
            <person name="Takahashi S."/>
            <person name="Fukui A."/>
            <person name="Hikosaka A."/>
            <person name="Suzuki A."/>
            <person name="Kondo M."/>
            <person name="van Heeringen S.J."/>
            <person name="Quigley I."/>
            <person name="Heinz S."/>
            <person name="Ogino H."/>
            <person name="Ochi H."/>
            <person name="Hellsten U."/>
            <person name="Lyons J.B."/>
            <person name="Simakov O."/>
            <person name="Putnam N."/>
            <person name="Stites J."/>
            <person name="Kuroki Y."/>
            <person name="Tanaka T."/>
            <person name="Michiue T."/>
            <person name="Watanabe M."/>
            <person name="Bogdanovic O."/>
            <person name="Lister R."/>
            <person name="Georgiou G."/>
            <person name="Paranjpe S.S."/>
            <person name="van Kruijsbergen I."/>
            <person name="Shu S."/>
            <person name="Carlson J."/>
            <person name="Kinoshita T."/>
            <person name="Ohta Y."/>
            <person name="Mawaribuchi S."/>
            <person name="Jenkins J."/>
            <person name="Grimwood J."/>
            <person name="Schmutz J."/>
            <person name="Mitros T."/>
            <person name="Mozaffari S.V."/>
            <person name="Suzuki Y."/>
            <person name="Haramoto Y."/>
            <person name="Yamamoto T.S."/>
            <person name="Takagi C."/>
            <person name="Heald R."/>
            <person name="Miller K."/>
            <person name="Haudenschild C."/>
            <person name="Kitzman J."/>
            <person name="Nakayama T."/>
            <person name="Izutsu Y."/>
            <person name="Robert J."/>
            <person name="Fortriede J."/>
            <person name="Burns K."/>
            <person name="Lotay V."/>
            <person name="Karimi K."/>
            <person name="Yasuoka Y."/>
            <person name="Dichmann D.S."/>
            <person name="Flajnik M.F."/>
            <person name="Houston D.W."/>
            <person name="Shendure J."/>
            <person name="DuPasquier L."/>
            <person name="Vize P.D."/>
            <person name="Zorn A.M."/>
            <person name="Ito M."/>
            <person name="Marcotte E.M."/>
            <person name="Wallingford J.B."/>
            <person name="Ito Y."/>
            <person name="Asashima M."/>
            <person name="Ueno N."/>
            <person name="Matsuda Y."/>
            <person name="Veenstra G.J."/>
            <person name="Fujiyama A."/>
            <person name="Harland R.M."/>
            <person name="Taira M."/>
            <person name="Rokhsar D.S."/>
        </authorList>
    </citation>
    <scope>NUCLEOTIDE SEQUENCE [LARGE SCALE GENOMIC DNA]</scope>
    <source>
        <strain evidence="3">J</strain>
    </source>
</reference>
<keyword evidence="1" id="KW-0472">Membrane</keyword>
<protein>
    <submittedName>
        <fullName evidence="2">Uncharacterized protein</fullName>
    </submittedName>
</protein>
<dbReference type="EMBL" id="CM004472">
    <property type="protein sequence ID" value="OCT85013.1"/>
    <property type="molecule type" value="Genomic_DNA"/>
</dbReference>
<name>A0A974D3Q9_XENLA</name>
<accession>A0A974D3Q9</accession>
<keyword evidence="1" id="KW-1133">Transmembrane helix</keyword>
<organism evidence="2 3">
    <name type="scientific">Xenopus laevis</name>
    <name type="common">African clawed frog</name>
    <dbReference type="NCBI Taxonomy" id="8355"/>
    <lineage>
        <taxon>Eukaryota</taxon>
        <taxon>Metazoa</taxon>
        <taxon>Chordata</taxon>
        <taxon>Craniata</taxon>
        <taxon>Vertebrata</taxon>
        <taxon>Euteleostomi</taxon>
        <taxon>Amphibia</taxon>
        <taxon>Batrachia</taxon>
        <taxon>Anura</taxon>
        <taxon>Pipoidea</taxon>
        <taxon>Pipidae</taxon>
        <taxon>Xenopodinae</taxon>
        <taxon>Xenopus</taxon>
        <taxon>Xenopus</taxon>
    </lineage>
</organism>